<dbReference type="InterPro" id="IPR006132">
    <property type="entry name" value="Asp/Orn_carbamoyltranf_P-bd"/>
</dbReference>
<organism evidence="3 4">
    <name type="scientific">Variovorax ureilyticus</name>
    <dbReference type="NCBI Taxonomy" id="1836198"/>
    <lineage>
        <taxon>Bacteria</taxon>
        <taxon>Pseudomonadati</taxon>
        <taxon>Pseudomonadota</taxon>
        <taxon>Betaproteobacteria</taxon>
        <taxon>Burkholderiales</taxon>
        <taxon>Comamonadaceae</taxon>
        <taxon>Variovorax</taxon>
    </lineage>
</organism>
<dbReference type="RefSeq" id="WP_340358430.1">
    <property type="nucleotide sequence ID" value="NZ_JBBKZU010000008.1"/>
</dbReference>
<evidence type="ECO:0000313" key="4">
    <source>
        <dbReference type="Proteomes" id="UP001365846"/>
    </source>
</evidence>
<feature type="domain" description="Aspartate/ornithine carbamoyltransferase carbamoyl-P binding" evidence="2">
    <location>
        <begin position="33"/>
        <end position="163"/>
    </location>
</feature>
<reference evidence="3 4" key="1">
    <citation type="submission" date="2024-03" db="EMBL/GenBank/DDBJ databases">
        <title>Novel species of the genus Variovorax.</title>
        <authorList>
            <person name="Liu Q."/>
            <person name="Xin Y.-H."/>
        </authorList>
    </citation>
    <scope>NUCLEOTIDE SEQUENCE [LARGE SCALE GENOMIC DNA]</scope>
    <source>
        <strain evidence="3 4">KACC 18899</strain>
    </source>
</reference>
<evidence type="ECO:0000259" key="2">
    <source>
        <dbReference type="Pfam" id="PF02729"/>
    </source>
</evidence>
<evidence type="ECO:0000313" key="3">
    <source>
        <dbReference type="EMBL" id="MEJ8813184.1"/>
    </source>
</evidence>
<accession>A0ABU8VJT5</accession>
<gene>
    <name evidence="3" type="ORF">WKW77_19010</name>
</gene>
<evidence type="ECO:0000256" key="1">
    <source>
        <dbReference type="ARBA" id="ARBA00022679"/>
    </source>
</evidence>
<comment type="caution">
    <text evidence="3">The sequence shown here is derived from an EMBL/GenBank/DDBJ whole genome shotgun (WGS) entry which is preliminary data.</text>
</comment>
<dbReference type="Gene3D" id="3.40.50.1370">
    <property type="entry name" value="Aspartate/ornithine carbamoyltransferase"/>
    <property type="match status" value="1"/>
</dbReference>
<dbReference type="Pfam" id="PF02729">
    <property type="entry name" value="OTCace_N"/>
    <property type="match status" value="1"/>
</dbReference>
<protein>
    <recommendedName>
        <fullName evidence="2">Aspartate/ornithine carbamoyltransferase carbamoyl-P binding domain-containing protein</fullName>
    </recommendedName>
</protein>
<proteinExistence type="predicted"/>
<keyword evidence="4" id="KW-1185">Reference proteome</keyword>
<name>A0ABU8VJT5_9BURK</name>
<dbReference type="InterPro" id="IPR036901">
    <property type="entry name" value="Asp/Orn_carbamoylTrfase_sf"/>
</dbReference>
<sequence>MRGIKFAARNRGSVRDVTPTHAARQAADDPLSSASKIASLIATAARLRQSSGSPLRGRNLALLHTHTRADGTPGNSALQGAAEELGARVALLNFAHPSSPADTGSDVIALARMLGRMYDGIDCHDLDAAVLRTIELHAGVPVFPGLALDTHPARVIADLWALCERQTPADRRIVFIGNGRRPRARMFVAAARAMGVAILPKSRVDPGAEDASAVADASQPRHWVLWFEGSAIEGDALQENHRRVMQAVLVHTLAGA</sequence>
<keyword evidence="1" id="KW-0808">Transferase</keyword>
<dbReference type="EMBL" id="JBBKZU010000008">
    <property type="protein sequence ID" value="MEJ8813184.1"/>
    <property type="molecule type" value="Genomic_DNA"/>
</dbReference>
<dbReference type="Proteomes" id="UP001365846">
    <property type="component" value="Unassembled WGS sequence"/>
</dbReference>
<dbReference type="SUPFAM" id="SSF53671">
    <property type="entry name" value="Aspartate/ornithine carbamoyltransferase"/>
    <property type="match status" value="1"/>
</dbReference>